<evidence type="ECO:0000256" key="9">
    <source>
        <dbReference type="ARBA" id="ARBA00059620"/>
    </source>
</evidence>
<reference evidence="14 15" key="1">
    <citation type="journal article" date="2018" name="Gigascience">
        <title>Genomes of trombidid mites reveal novel predicted allergens and laterally-transferred genes associated with secondary metabolism.</title>
        <authorList>
            <person name="Dong X."/>
            <person name="Chaisiri K."/>
            <person name="Xia D."/>
            <person name="Armstrong S.D."/>
            <person name="Fang Y."/>
            <person name="Donnelly M.J."/>
            <person name="Kadowaki T."/>
            <person name="McGarry J.W."/>
            <person name="Darby A.C."/>
            <person name="Makepeace B.L."/>
        </authorList>
    </citation>
    <scope>NUCLEOTIDE SEQUENCE [LARGE SCALE GENOMIC DNA]</scope>
    <source>
        <strain evidence="14">UoL-WK</strain>
    </source>
</reference>
<evidence type="ECO:0000256" key="6">
    <source>
        <dbReference type="ARBA" id="ARBA00023002"/>
    </source>
</evidence>
<dbReference type="GO" id="GO:0016020">
    <property type="term" value="C:membrane"/>
    <property type="evidence" value="ECO:0007669"/>
    <property type="project" value="UniProtKB-SubCell"/>
</dbReference>
<evidence type="ECO:0000256" key="1">
    <source>
        <dbReference type="ARBA" id="ARBA00004141"/>
    </source>
</evidence>
<keyword evidence="3 13" id="KW-0812">Transmembrane</keyword>
<keyword evidence="15" id="KW-1185">Reference proteome</keyword>
<gene>
    <name evidence="14" type="ORF">B4U79_10322</name>
</gene>
<dbReference type="PRINTS" id="PR00081">
    <property type="entry name" value="GDHRDH"/>
</dbReference>
<protein>
    <recommendedName>
        <fullName evidence="10">Short-chain dehydrogenase/reductase 3</fullName>
    </recommendedName>
    <alternativeName>
        <fullName evidence="11">Retinal short-chain dehydrogenase/reductase 1</fullName>
    </alternativeName>
</protein>
<evidence type="ECO:0000256" key="8">
    <source>
        <dbReference type="ARBA" id="ARBA00023136"/>
    </source>
</evidence>
<name>A0A443QWI3_9ACAR</name>
<keyword evidence="6" id="KW-0560">Oxidoreductase</keyword>
<evidence type="ECO:0000256" key="7">
    <source>
        <dbReference type="ARBA" id="ARBA00023098"/>
    </source>
</evidence>
<comment type="similarity">
    <text evidence="2 12">Belongs to the short-chain dehydrogenases/reductases (SDR) family.</text>
</comment>
<organism evidence="14 15">
    <name type="scientific">Dinothrombium tinctorium</name>
    <dbReference type="NCBI Taxonomy" id="1965070"/>
    <lineage>
        <taxon>Eukaryota</taxon>
        <taxon>Metazoa</taxon>
        <taxon>Ecdysozoa</taxon>
        <taxon>Arthropoda</taxon>
        <taxon>Chelicerata</taxon>
        <taxon>Arachnida</taxon>
        <taxon>Acari</taxon>
        <taxon>Acariformes</taxon>
        <taxon>Trombidiformes</taxon>
        <taxon>Prostigmata</taxon>
        <taxon>Anystina</taxon>
        <taxon>Parasitengona</taxon>
        <taxon>Trombidioidea</taxon>
        <taxon>Trombidiidae</taxon>
        <taxon>Dinothrombium</taxon>
    </lineage>
</organism>
<dbReference type="FunFam" id="3.40.50.720:FF:000131">
    <property type="entry name" value="Short-chain dehydrogenase/reductase 3"/>
    <property type="match status" value="1"/>
</dbReference>
<evidence type="ECO:0000256" key="2">
    <source>
        <dbReference type="ARBA" id="ARBA00006484"/>
    </source>
</evidence>
<dbReference type="GO" id="GO:0005811">
    <property type="term" value="C:lipid droplet"/>
    <property type="evidence" value="ECO:0007669"/>
    <property type="project" value="TreeGrafter"/>
</dbReference>
<dbReference type="Gene3D" id="3.40.50.720">
    <property type="entry name" value="NAD(P)-binding Rossmann-like Domain"/>
    <property type="match status" value="1"/>
</dbReference>
<evidence type="ECO:0000256" key="3">
    <source>
        <dbReference type="ARBA" id="ARBA00022692"/>
    </source>
</evidence>
<comment type="subcellular location">
    <subcellularLocation>
        <location evidence="1">Membrane</location>
        <topology evidence="1">Multi-pass membrane protein</topology>
    </subcellularLocation>
</comment>
<dbReference type="PANTHER" id="PTHR24322:SF736">
    <property type="entry name" value="RETINOL DEHYDROGENASE 10"/>
    <property type="match status" value="1"/>
</dbReference>
<evidence type="ECO:0000256" key="11">
    <source>
        <dbReference type="ARBA" id="ARBA00082544"/>
    </source>
</evidence>
<evidence type="ECO:0000256" key="5">
    <source>
        <dbReference type="ARBA" id="ARBA00022989"/>
    </source>
</evidence>
<dbReference type="Proteomes" id="UP000285301">
    <property type="component" value="Unassembled WGS sequence"/>
</dbReference>
<evidence type="ECO:0000256" key="4">
    <source>
        <dbReference type="ARBA" id="ARBA00022857"/>
    </source>
</evidence>
<keyword evidence="8 13" id="KW-0472">Membrane</keyword>
<dbReference type="InterPro" id="IPR036291">
    <property type="entry name" value="NAD(P)-bd_dom_sf"/>
</dbReference>
<dbReference type="GO" id="GO:0052650">
    <property type="term" value="F:all-trans-retinol dehydrogenase (NADP+) activity"/>
    <property type="evidence" value="ECO:0007669"/>
    <property type="project" value="UniProtKB-ARBA"/>
</dbReference>
<dbReference type="PROSITE" id="PS00061">
    <property type="entry name" value="ADH_SHORT"/>
    <property type="match status" value="1"/>
</dbReference>
<dbReference type="AlphaFoldDB" id="A0A443QWI3"/>
<dbReference type="InterPro" id="IPR020904">
    <property type="entry name" value="Sc_DH/Rdtase_CS"/>
</dbReference>
<evidence type="ECO:0000313" key="15">
    <source>
        <dbReference type="Proteomes" id="UP000285301"/>
    </source>
</evidence>
<dbReference type="PRINTS" id="PR00080">
    <property type="entry name" value="SDRFAMILY"/>
</dbReference>
<dbReference type="CDD" id="cd05339">
    <property type="entry name" value="17beta-HSDXI-like_SDR_c"/>
    <property type="match status" value="1"/>
</dbReference>
<comment type="caution">
    <text evidence="14">The sequence shown here is derived from an EMBL/GenBank/DDBJ whole genome shotgun (WGS) entry which is preliminary data.</text>
</comment>
<dbReference type="PANTHER" id="PTHR24322">
    <property type="entry name" value="PKSB"/>
    <property type="match status" value="1"/>
</dbReference>
<proteinExistence type="inferred from homology"/>
<evidence type="ECO:0000313" key="14">
    <source>
        <dbReference type="EMBL" id="RWS07387.1"/>
    </source>
</evidence>
<dbReference type="SUPFAM" id="SSF51735">
    <property type="entry name" value="NAD(P)-binding Rossmann-fold domains"/>
    <property type="match status" value="1"/>
</dbReference>
<feature type="transmembrane region" description="Helical" evidence="13">
    <location>
        <begin position="6"/>
        <end position="26"/>
    </location>
</feature>
<evidence type="ECO:0000256" key="13">
    <source>
        <dbReference type="SAM" id="Phobius"/>
    </source>
</evidence>
<dbReference type="Pfam" id="PF00106">
    <property type="entry name" value="adh_short"/>
    <property type="match status" value="1"/>
</dbReference>
<sequence length="311" mass="34969">MVTAMKIIYSSFVILYHWLEAIVLFFTPKRLRYKDVSNDIVLITGGGSGLGRLLAVKFARRNAKIVVWDIIESNLNETKRMIEENGGTCAAYVCDVSKRDEVYKTAERVRKEIGDVTILVNNAGIVNGKKFLDLEDEKMIKTLNVNTFAHFWTCKAFLPAMRQKRRGHIVTIASVLGLSSAVSVSDYVASKFAAVGFHGSLSLETYFDGFPELNFTLVCPYMMNTGMFGGVKTDILPALDPEVAAENVMSAILTNQEFLIIPRLLYVTYVMHTLMPLKCFKIIFELFNGPKAMDTYVGKKEKKNLNDKKIE</sequence>
<keyword evidence="4" id="KW-0521">NADP</keyword>
<dbReference type="OrthoDB" id="10253736at2759"/>
<dbReference type="STRING" id="1965070.A0A443QWI3"/>
<keyword evidence="7" id="KW-0443">Lipid metabolism</keyword>
<dbReference type="EMBL" id="NCKU01003508">
    <property type="protein sequence ID" value="RWS07387.1"/>
    <property type="molecule type" value="Genomic_DNA"/>
</dbReference>
<keyword evidence="5 13" id="KW-1133">Transmembrane helix</keyword>
<evidence type="ECO:0000256" key="10">
    <source>
        <dbReference type="ARBA" id="ARBA00068717"/>
    </source>
</evidence>
<accession>A0A443QWI3</accession>
<comment type="function">
    <text evidence="9">Catalyzes the reduction of all-trans-retinal to all-trans-retinol in the presence of NADPH.</text>
</comment>
<evidence type="ECO:0000256" key="12">
    <source>
        <dbReference type="RuleBase" id="RU000363"/>
    </source>
</evidence>
<dbReference type="InterPro" id="IPR002347">
    <property type="entry name" value="SDR_fam"/>
</dbReference>